<protein>
    <submittedName>
        <fullName evidence="1">Uncharacterized protein</fullName>
    </submittedName>
</protein>
<reference evidence="1 2" key="1">
    <citation type="journal article" date="2016" name="Mol. Biol. Evol.">
        <title>Comparative Genomics of Early-Diverging Mushroom-Forming Fungi Provides Insights into the Origins of Lignocellulose Decay Capabilities.</title>
        <authorList>
            <person name="Nagy L.G."/>
            <person name="Riley R."/>
            <person name="Tritt A."/>
            <person name="Adam C."/>
            <person name="Daum C."/>
            <person name="Floudas D."/>
            <person name="Sun H."/>
            <person name="Yadav J.S."/>
            <person name="Pangilinan J."/>
            <person name="Larsson K.H."/>
            <person name="Matsuura K."/>
            <person name="Barry K."/>
            <person name="Labutti K."/>
            <person name="Kuo R."/>
            <person name="Ohm R.A."/>
            <person name="Bhattacharya S.S."/>
            <person name="Shirouzu T."/>
            <person name="Yoshinaga Y."/>
            <person name="Martin F.M."/>
            <person name="Grigoriev I.V."/>
            <person name="Hibbett D.S."/>
        </authorList>
    </citation>
    <scope>NUCLEOTIDE SEQUENCE [LARGE SCALE GENOMIC DNA]</scope>
    <source>
        <strain evidence="1 2">HHB10207 ss-3</strain>
    </source>
</reference>
<sequence length="59" mass="6387">MDDPRCSFARGLAGKIVQFGTAYPKTATFIPICLSRSVLWFGPLSLHPVRGGGCEFVSQ</sequence>
<gene>
    <name evidence="1" type="ORF">SISSUDRAFT_1055292</name>
</gene>
<keyword evidence="2" id="KW-1185">Reference proteome</keyword>
<dbReference type="Proteomes" id="UP000076798">
    <property type="component" value="Unassembled WGS sequence"/>
</dbReference>
<name>A0A165XWT3_9AGAM</name>
<accession>A0A165XWT3</accession>
<dbReference type="EMBL" id="KV428309">
    <property type="protein sequence ID" value="KZT32636.1"/>
    <property type="molecule type" value="Genomic_DNA"/>
</dbReference>
<proteinExistence type="predicted"/>
<organism evidence="1 2">
    <name type="scientific">Sistotremastrum suecicum HHB10207 ss-3</name>
    <dbReference type="NCBI Taxonomy" id="1314776"/>
    <lineage>
        <taxon>Eukaryota</taxon>
        <taxon>Fungi</taxon>
        <taxon>Dikarya</taxon>
        <taxon>Basidiomycota</taxon>
        <taxon>Agaricomycotina</taxon>
        <taxon>Agaricomycetes</taxon>
        <taxon>Sistotremastrales</taxon>
        <taxon>Sistotremastraceae</taxon>
        <taxon>Sistotremastrum</taxon>
    </lineage>
</organism>
<evidence type="ECO:0000313" key="2">
    <source>
        <dbReference type="Proteomes" id="UP000076798"/>
    </source>
</evidence>
<dbReference type="AlphaFoldDB" id="A0A165XWT3"/>
<evidence type="ECO:0000313" key="1">
    <source>
        <dbReference type="EMBL" id="KZT32636.1"/>
    </source>
</evidence>